<reference evidence="1" key="2">
    <citation type="submission" date="2020-09" db="EMBL/GenBank/DDBJ databases">
        <authorList>
            <person name="Sun Q."/>
            <person name="Ohkuma M."/>
        </authorList>
    </citation>
    <scope>NUCLEOTIDE SEQUENCE</scope>
    <source>
        <strain evidence="1">JCM 19831</strain>
    </source>
</reference>
<dbReference type="EMBL" id="BMPI01000027">
    <property type="protein sequence ID" value="GGM45353.1"/>
    <property type="molecule type" value="Genomic_DNA"/>
</dbReference>
<evidence type="ECO:0000313" key="1">
    <source>
        <dbReference type="EMBL" id="GGM45353.1"/>
    </source>
</evidence>
<evidence type="ECO:0000313" key="2">
    <source>
        <dbReference type="Proteomes" id="UP000642070"/>
    </source>
</evidence>
<keyword evidence="2" id="KW-1185">Reference proteome</keyword>
<reference evidence="1" key="1">
    <citation type="journal article" date="2014" name="Int. J. Syst. Evol. Microbiol.">
        <title>Complete genome sequence of Corynebacterium casei LMG S-19264T (=DSM 44701T), isolated from a smear-ripened cheese.</title>
        <authorList>
            <consortium name="US DOE Joint Genome Institute (JGI-PGF)"/>
            <person name="Walter F."/>
            <person name="Albersmeier A."/>
            <person name="Kalinowski J."/>
            <person name="Ruckert C."/>
        </authorList>
    </citation>
    <scope>NUCLEOTIDE SEQUENCE</scope>
    <source>
        <strain evidence="1">JCM 19831</strain>
    </source>
</reference>
<dbReference type="AlphaFoldDB" id="A0A917WYD9"/>
<proteinExistence type="predicted"/>
<name>A0A917WYD9_9ACTN</name>
<comment type="caution">
    <text evidence="1">The sequence shown here is derived from an EMBL/GenBank/DDBJ whole genome shotgun (WGS) entry which is preliminary data.</text>
</comment>
<protein>
    <submittedName>
        <fullName evidence="1">Uncharacterized protein</fullName>
    </submittedName>
</protein>
<organism evidence="1 2">
    <name type="scientific">Dactylosporangium sucinum</name>
    <dbReference type="NCBI Taxonomy" id="1424081"/>
    <lineage>
        <taxon>Bacteria</taxon>
        <taxon>Bacillati</taxon>
        <taxon>Actinomycetota</taxon>
        <taxon>Actinomycetes</taxon>
        <taxon>Micromonosporales</taxon>
        <taxon>Micromonosporaceae</taxon>
        <taxon>Dactylosporangium</taxon>
    </lineage>
</organism>
<dbReference type="RefSeq" id="WP_190252702.1">
    <property type="nucleotide sequence ID" value="NZ_BMPI01000027.1"/>
</dbReference>
<gene>
    <name evidence="1" type="ORF">GCM10007977_053640</name>
</gene>
<dbReference type="Proteomes" id="UP000642070">
    <property type="component" value="Unassembled WGS sequence"/>
</dbReference>
<sequence>MSTSLAEHVDALYSAVERAGPDAFQAALEGIVEATQRSEPAEVSAALERLEPMLARIPLGMGPDLAQVAGAMTDFGGDPASVLATLVERAAGAMEQAARFAELHRAAGLALPDPGDFDAVGETRDRFTAAVQVRGLAGEEEAEDLLQAWYCGDSWVQPVLFMNQRRDVRRALPQRARLLNGVRATREYLGTAGWLEGLLLVLDDEPLIVLDRGFAGTGRGFRVTIGGIGDNFQLHTMLAAALIGHHLPGRAPAPAEVAAATDGPDLTPEGGIRGSWNLVDHGGKWIWNEGRPSDIPHLDGVRVVVLEPEPYQRSWNAGRAYPHMAPLLRIDEPLSPQEAAAWLSRCTTSS</sequence>
<accession>A0A917WYD9</accession>